<dbReference type="GO" id="GO:0000049">
    <property type="term" value="F:tRNA binding"/>
    <property type="evidence" value="ECO:0007669"/>
    <property type="project" value="InterPro"/>
</dbReference>
<dbReference type="Proteomes" id="UP000002051">
    <property type="component" value="Unassembled WGS sequence"/>
</dbReference>
<proteinExistence type="predicted"/>
<keyword evidence="3" id="KW-0067">ATP-binding</keyword>
<reference evidence="7 9" key="2">
    <citation type="journal article" date="2014" name="BMC Genomics">
        <title>An improved genome release (version Mt4.0) for the model legume Medicago truncatula.</title>
        <authorList>
            <person name="Tang H."/>
            <person name="Krishnakumar V."/>
            <person name="Bidwell S."/>
            <person name="Rosen B."/>
            <person name="Chan A."/>
            <person name="Zhou S."/>
            <person name="Gentzbittel L."/>
            <person name="Childs K.L."/>
            <person name="Yandell M."/>
            <person name="Gundlach H."/>
            <person name="Mayer K.F."/>
            <person name="Schwartz D.C."/>
            <person name="Town C.D."/>
        </authorList>
    </citation>
    <scope>GENOME REANNOTATION</scope>
    <source>
        <strain evidence="7">A17</strain>
        <strain evidence="8 9">cv. Jemalong A17</strain>
    </source>
</reference>
<gene>
    <name evidence="7" type="ORF">MTR_0805s0010</name>
</gene>
<evidence type="ECO:0000256" key="1">
    <source>
        <dbReference type="ARBA" id="ARBA00022598"/>
    </source>
</evidence>
<dbReference type="InterPro" id="IPR008925">
    <property type="entry name" value="aa_tRNA-synth_I_cd-bd_sf"/>
</dbReference>
<dbReference type="EnsemblPlants" id="KEH15565">
    <property type="protein sequence ID" value="KEH15565"/>
    <property type="gene ID" value="MTR_0805s0010"/>
</dbReference>
<evidence type="ECO:0000313" key="9">
    <source>
        <dbReference type="Proteomes" id="UP000002051"/>
    </source>
</evidence>
<sequence>MASFGWIAGIHYSPHISNADSAAFSCLLGMPWASSTDHYDPSAVPEIAQQDCARGFGEWLTPWLNREIEWQLMTPDANGDWATIGTARQIVPKLDSSKTGLLRARARERLDQHVFGHPNAMGFAEGGPSGESYTYPIMSPGLSQLPAPISDSLLGTTAAHIAKRSDIAGQLVAAVPVFYLDGHKVAPTGKATRIGAGSPPQFEFAYDGPIKTVRAVDYKFSACIVECVEHVEHEVELPPIAPAPVLVRSRAPDRQLYAEVSRRFWPMKLWLDSTDVGKGDARGLCRTFVQLLGCGEDELFKMVAVGSAYEFVLDHGSYTSVFPVKKQEDREENAHKILLAFDAKLSQAAFPQLVLTSFAEGLKELGLEAEEESARLLATRSTASNDSISQEDLAAARHLQEHMSRAGRSAHPIWAAWLAAVLPHVAIAGEGAEVARALISSAKKAMAIQDSISDPVLDDDVLRMMNGQIDYCEGFWEAVHAQEDLASELNRQEATYIAAIRSRMANQAQIDLVPAFQAGRDAIAELLDPSMPQAEDPPLQLRYSPAKNEERAIRGCILALRAGAPQADGTVAWGRGEWITTFNIKPATNGGFGAPLVDSGGGVTLFLDSQGATRSDGLVEQVSSYAGMPLFTAPPAPPRDNEEKLPEMFERVPTAREVPPLAYSAYYRAVRGTMDNAGVILEPELWMKPSIDSDTLPGLPRDASDIDEMYWGVDSHQYLSRQPPGLPTFGPSEDHGVAQETLSFRTHDGDDSDFRVAVLYGGTGYVDSKPEQQIKLYAPTASPGFVQRWLSADLMLPRPHRWSAVQTLTDDQVKALRESGSKLGDAKAGMNAIPHPAVVAVELRVRWLSEHHLPYGTPSSQRWKLQHLSGAVWQRNLFSMITVKRVPNTGPPACACTPIAGGYLVTVPAGTRAILEAVTVVAGDSVDGNFARFKKDALVNDPALQRDRPYERNGADYSSRRVIRHYVEALPDAPAVGEFNFRDDEFEIASPGTVAQAQELNVRLTRTGQSHSAHWVRGARLESKRWQWSGYPVTIPRSGDLKSWLSLYSGTTDTMPAVDDANFSTALLPRQGGGSNWLLGALLIVPLKLATPRPATHMGMVITPIPRFEPLLSTALKASIKPTFAYARVNGVSPRKRLTPPVWQEAIPLSHTSILEAGAKRQVNPGNLIVLRDPLYDTSDTGAFGGIAERLELDVVSTWAEGLEEIGPNPIFHGSPWLQDPGGDPTKGKMEPQATLRLEMPFGLGYDRVVGGRPAQTGAVVRPVGGGGRWLLAKCRLRRLVVPDSILDSLLGGKEGSLDSRRVEDGWIPEDFAVYATAPLDKIDVGYEIDGGSYDVKLPDGVVAPGQDESLVYLVTWHRDRWGEAEITWRPLVHVYLRGARMETWELKAQKAPFEQAAYPLGRRGDAEIPYSLSHDAVTYRVDASDYTDSRWLTFIGSFEQEQVTPADGFALKRVGDVYELSSAAMPRLQSAENLCPSLLLVFNPQRDLMRGRIAQDGGELVGVYAASTIGAGPIRFDKAILKAEALTAEPGISQRAVVMKLQRRNIAGPAEALPATWVEMVEAMFPREERLQDSSLPAGERSNEARMRLVPEYIGPINVGSSHARRNQAGQPRQDGAKDNFSESPQALFPLVTRTPRIRWHDLVPHGSPWRGTAEVLKRMMAAIERCRPWSRECIDDAIRSVTLTEGESSYSVNELLYRCVLFSEHRLPLVESLEYLGIDECLSRLRYVNLNLISLNRIG</sequence>
<dbReference type="GO" id="GO:0005524">
    <property type="term" value="F:ATP binding"/>
    <property type="evidence" value="ECO:0007669"/>
    <property type="project" value="UniProtKB-KW"/>
</dbReference>
<dbReference type="SUPFAM" id="SSF48163">
    <property type="entry name" value="An anticodon-binding domain of class I aminoacyl-tRNA synthetases"/>
    <property type="match status" value="1"/>
</dbReference>
<keyword evidence="5" id="KW-0030">Aminoacyl-tRNA synthetase</keyword>
<dbReference type="GO" id="GO:0006412">
    <property type="term" value="P:translation"/>
    <property type="evidence" value="ECO:0007669"/>
    <property type="project" value="UniProtKB-KW"/>
</dbReference>
<evidence type="ECO:0000256" key="3">
    <source>
        <dbReference type="ARBA" id="ARBA00022840"/>
    </source>
</evidence>
<keyword evidence="1" id="KW-0436">Ligase</keyword>
<keyword evidence="9" id="KW-1185">Reference proteome</keyword>
<evidence type="ECO:0000256" key="2">
    <source>
        <dbReference type="ARBA" id="ARBA00022741"/>
    </source>
</evidence>
<accession>A0A072TPQ9</accession>
<evidence type="ECO:0000313" key="8">
    <source>
        <dbReference type="EnsemblPlants" id="KEH15565"/>
    </source>
</evidence>
<reference evidence="8" key="3">
    <citation type="submission" date="2015-06" db="UniProtKB">
        <authorList>
            <consortium name="EnsemblPlants"/>
        </authorList>
    </citation>
    <scope>IDENTIFICATION</scope>
    <source>
        <strain evidence="8">cv. Jemalong A17</strain>
    </source>
</reference>
<reference evidence="7 9" key="1">
    <citation type="journal article" date="2011" name="Nature">
        <title>The Medicago genome provides insight into the evolution of rhizobial symbioses.</title>
        <authorList>
            <person name="Young N.D."/>
            <person name="Debelle F."/>
            <person name="Oldroyd G.E."/>
            <person name="Geurts R."/>
            <person name="Cannon S.B."/>
            <person name="Udvardi M.K."/>
            <person name="Benedito V.A."/>
            <person name="Mayer K.F."/>
            <person name="Gouzy J."/>
            <person name="Schoof H."/>
            <person name="Van de Peer Y."/>
            <person name="Proost S."/>
            <person name="Cook D.R."/>
            <person name="Meyers B.C."/>
            <person name="Spannagl M."/>
            <person name="Cheung F."/>
            <person name="De Mita S."/>
            <person name="Krishnakumar V."/>
            <person name="Gundlach H."/>
            <person name="Zhou S."/>
            <person name="Mudge J."/>
            <person name="Bharti A.K."/>
            <person name="Murray J.D."/>
            <person name="Naoumkina M.A."/>
            <person name="Rosen B."/>
            <person name="Silverstein K.A."/>
            <person name="Tang H."/>
            <person name="Rombauts S."/>
            <person name="Zhao P.X."/>
            <person name="Zhou P."/>
            <person name="Barbe V."/>
            <person name="Bardou P."/>
            <person name="Bechner M."/>
            <person name="Bellec A."/>
            <person name="Berger A."/>
            <person name="Berges H."/>
            <person name="Bidwell S."/>
            <person name="Bisseling T."/>
            <person name="Choisne N."/>
            <person name="Couloux A."/>
            <person name="Denny R."/>
            <person name="Deshpande S."/>
            <person name="Dai X."/>
            <person name="Doyle J.J."/>
            <person name="Dudez A.M."/>
            <person name="Farmer A.D."/>
            <person name="Fouteau S."/>
            <person name="Franken C."/>
            <person name="Gibelin C."/>
            <person name="Gish J."/>
            <person name="Goldstein S."/>
            <person name="Gonzalez A.J."/>
            <person name="Green P.J."/>
            <person name="Hallab A."/>
            <person name="Hartog M."/>
            <person name="Hua A."/>
            <person name="Humphray S.J."/>
            <person name="Jeong D.H."/>
            <person name="Jing Y."/>
            <person name="Jocker A."/>
            <person name="Kenton S.M."/>
            <person name="Kim D.J."/>
            <person name="Klee K."/>
            <person name="Lai H."/>
            <person name="Lang C."/>
            <person name="Lin S."/>
            <person name="Macmil S.L."/>
            <person name="Magdelenat G."/>
            <person name="Matthews L."/>
            <person name="McCorrison J."/>
            <person name="Monaghan E.L."/>
            <person name="Mun J.H."/>
            <person name="Najar F.Z."/>
            <person name="Nicholson C."/>
            <person name="Noirot C."/>
            <person name="O'Bleness M."/>
            <person name="Paule C.R."/>
            <person name="Poulain J."/>
            <person name="Prion F."/>
            <person name="Qin B."/>
            <person name="Qu C."/>
            <person name="Retzel E.F."/>
            <person name="Riddle C."/>
            <person name="Sallet E."/>
            <person name="Samain S."/>
            <person name="Samson N."/>
            <person name="Sanders I."/>
            <person name="Saurat O."/>
            <person name="Scarpelli C."/>
            <person name="Schiex T."/>
            <person name="Segurens B."/>
            <person name="Severin A.J."/>
            <person name="Sherrier D.J."/>
            <person name="Shi R."/>
            <person name="Sims S."/>
            <person name="Singer S.R."/>
            <person name="Sinharoy S."/>
            <person name="Sterck L."/>
            <person name="Viollet A."/>
            <person name="Wang B.B."/>
            <person name="Wang K."/>
            <person name="Wang M."/>
            <person name="Wang X."/>
            <person name="Warfsmann J."/>
            <person name="Weissenbach J."/>
            <person name="White D.D."/>
            <person name="White J.D."/>
            <person name="Wiley G.B."/>
            <person name="Wincker P."/>
            <person name="Xing Y."/>
            <person name="Yang L."/>
            <person name="Yao Z."/>
            <person name="Ying F."/>
            <person name="Zhai J."/>
            <person name="Zhou L."/>
            <person name="Zuber A."/>
            <person name="Denarie J."/>
            <person name="Dixon R.A."/>
            <person name="May G.D."/>
            <person name="Schwartz D.C."/>
            <person name="Rogers J."/>
            <person name="Quetier F."/>
            <person name="Town C.D."/>
            <person name="Roe B.A."/>
        </authorList>
    </citation>
    <scope>NUCLEOTIDE SEQUENCE [LARGE SCALE GENOMIC DNA]</scope>
    <source>
        <strain evidence="7">A17</strain>
        <strain evidence="8 9">cv. Jemalong A17</strain>
    </source>
</reference>
<keyword evidence="2" id="KW-0547">Nucleotide-binding</keyword>
<dbReference type="HOGENOM" id="CLU_239686_0_0_1"/>
<organism evidence="7 9">
    <name type="scientific">Medicago truncatula</name>
    <name type="common">Barrel medic</name>
    <name type="synonym">Medicago tribuloides</name>
    <dbReference type="NCBI Taxonomy" id="3880"/>
    <lineage>
        <taxon>Eukaryota</taxon>
        <taxon>Viridiplantae</taxon>
        <taxon>Streptophyta</taxon>
        <taxon>Embryophyta</taxon>
        <taxon>Tracheophyta</taxon>
        <taxon>Spermatophyta</taxon>
        <taxon>Magnoliopsida</taxon>
        <taxon>eudicotyledons</taxon>
        <taxon>Gunneridae</taxon>
        <taxon>Pentapetalae</taxon>
        <taxon>rosids</taxon>
        <taxon>fabids</taxon>
        <taxon>Fabales</taxon>
        <taxon>Fabaceae</taxon>
        <taxon>Papilionoideae</taxon>
        <taxon>50 kb inversion clade</taxon>
        <taxon>NPAAA clade</taxon>
        <taxon>Hologalegina</taxon>
        <taxon>IRL clade</taxon>
        <taxon>Trifolieae</taxon>
        <taxon>Medicago</taxon>
    </lineage>
</organism>
<evidence type="ECO:0000256" key="6">
    <source>
        <dbReference type="SAM" id="MobiDB-lite"/>
    </source>
</evidence>
<dbReference type="InterPro" id="IPR020751">
    <property type="entry name" value="aa-tRNA-synth_I_codon-bd_sub2"/>
</dbReference>
<dbReference type="GO" id="GO:0004812">
    <property type="term" value="F:aminoacyl-tRNA ligase activity"/>
    <property type="evidence" value="ECO:0007669"/>
    <property type="project" value="UniProtKB-KW"/>
</dbReference>
<evidence type="ECO:0000256" key="4">
    <source>
        <dbReference type="ARBA" id="ARBA00022917"/>
    </source>
</evidence>
<keyword evidence="4" id="KW-0648">Protein biosynthesis</keyword>
<protein>
    <submittedName>
        <fullName evidence="7 8">Uncharacterized protein</fullName>
    </submittedName>
</protein>
<dbReference type="EMBL" id="KL403529">
    <property type="protein sequence ID" value="KEH15565.1"/>
    <property type="molecule type" value="Genomic_DNA"/>
</dbReference>
<name>A0A072TPQ9_MEDTR</name>
<evidence type="ECO:0000313" key="7">
    <source>
        <dbReference type="EMBL" id="KEH15565.1"/>
    </source>
</evidence>
<dbReference type="Gene3D" id="1.10.10.350">
    <property type="match status" value="1"/>
</dbReference>
<evidence type="ECO:0000256" key="5">
    <source>
        <dbReference type="ARBA" id="ARBA00023146"/>
    </source>
</evidence>
<feature type="region of interest" description="Disordered" evidence="6">
    <location>
        <begin position="1599"/>
        <end position="1624"/>
    </location>
</feature>